<sequence>MSSAGGNNKDDSYNEYEQLKLANIARNKRKLDALNIPNMNNMVQQARAKKIAKKICHTSNATTEPHNLHTRSQRNLAQHEEEQQVADYHDDQSVGDFLGDNEDVHIGKQSNAKQKEKKGRGITRKDDIFSRTHDMPKLTILVNDHGQPVGKNSRQLSSVIGFQVRKKLSLGCEDWRCVDAEKKYELWTDIKAFYDLDDAAFNWVMRTAGRKWKEFKATLKWLYFNVELCDEEVTESQDNRVNDADWKTLMDYWRSPKSQARTEIAKVNRAKLELHHTSGSISYACSKHDLAVELGCPPSRDELFIKTHTRKNGVASAQAQPIINQLKEIVEARPELKERTIQQGDVFAAVCGEMEPRGYVRVMGLGPTPQDVGTPGLKCYTPTRLQMEILARKKAESEKAALEKCLDEMQARMDWWEQREQERVETPRSNVGSNSRDHANTRSDEIDEVGHHDDQGEEEYASADNEYYEEENQNLLGRRHAAAPPIPTRHNDAPRLSHDTLVGKDVILYAMLRSDLPVAKGTIISTNPSTVLGGQILGRQFCEVVVNVVLKRDAILPRPYADMETMADANMMSIAWPYKRLKVSNKASPSSQGSGGRSQLRCS</sequence>
<evidence type="ECO:0000313" key="4">
    <source>
        <dbReference type="EMBL" id="JAD81182.1"/>
    </source>
</evidence>
<accession>A0A0A9DBR1</accession>
<dbReference type="PANTHER" id="PTHR33144">
    <property type="entry name" value="OS10G0409366 PROTEIN-RELATED"/>
    <property type="match status" value="1"/>
</dbReference>
<reference evidence="4" key="2">
    <citation type="journal article" date="2015" name="Data Brief">
        <title>Shoot transcriptome of the giant reed, Arundo donax.</title>
        <authorList>
            <person name="Barrero R.A."/>
            <person name="Guerrero F.D."/>
            <person name="Moolhuijzen P."/>
            <person name="Goolsby J.A."/>
            <person name="Tidwell J."/>
            <person name="Bellgard S.E."/>
            <person name="Bellgard M.I."/>
        </authorList>
    </citation>
    <scope>NUCLEOTIDE SEQUENCE</scope>
    <source>
        <tissue evidence="4">Shoot tissue taken approximately 20 cm above the soil surface</tissue>
    </source>
</reference>
<evidence type="ECO:0000256" key="2">
    <source>
        <dbReference type="SAM" id="MobiDB-lite"/>
    </source>
</evidence>
<dbReference type="AlphaFoldDB" id="A0A0A9DBR1"/>
<feature type="region of interest" description="Disordered" evidence="2">
    <location>
        <begin position="419"/>
        <end position="460"/>
    </location>
</feature>
<dbReference type="InterPro" id="IPR004264">
    <property type="entry name" value="Transposase_23"/>
</dbReference>
<dbReference type="EMBL" id="GBRH01216713">
    <property type="protein sequence ID" value="JAD81182.1"/>
    <property type="molecule type" value="Transcribed_RNA"/>
</dbReference>
<evidence type="ECO:0000256" key="1">
    <source>
        <dbReference type="SAM" id="Coils"/>
    </source>
</evidence>
<reference evidence="4" key="1">
    <citation type="submission" date="2014-09" db="EMBL/GenBank/DDBJ databases">
        <authorList>
            <person name="Magalhaes I.L.F."/>
            <person name="Oliveira U."/>
            <person name="Santos F.R."/>
            <person name="Vidigal T.H.D.A."/>
            <person name="Brescovit A.D."/>
            <person name="Santos A.J."/>
        </authorList>
    </citation>
    <scope>NUCLEOTIDE SEQUENCE</scope>
    <source>
        <tissue evidence="4">Shoot tissue taken approximately 20 cm above the soil surface</tissue>
    </source>
</reference>
<name>A0A0A9DBR1_ARUDO</name>
<feature type="domain" description="Transposase Tnp1/En/Spm-like" evidence="3">
    <location>
        <begin position="506"/>
        <end position="569"/>
    </location>
</feature>
<dbReference type="PANTHER" id="PTHR33144:SF50">
    <property type="entry name" value="OS03G0714750 PROTEIN"/>
    <property type="match status" value="1"/>
</dbReference>
<dbReference type="Pfam" id="PF03004">
    <property type="entry name" value="Transposase_24"/>
    <property type="match status" value="1"/>
</dbReference>
<feature type="compositionally biased region" description="Basic and acidic residues" evidence="2">
    <location>
        <begin position="435"/>
        <end position="454"/>
    </location>
</feature>
<protein>
    <recommendedName>
        <fullName evidence="3">Transposase Tnp1/En/Spm-like domain-containing protein</fullName>
    </recommendedName>
</protein>
<dbReference type="InterPro" id="IPR004252">
    <property type="entry name" value="Probable_transposase_24"/>
</dbReference>
<feature type="coiled-coil region" evidence="1">
    <location>
        <begin position="392"/>
        <end position="419"/>
    </location>
</feature>
<keyword evidence="1" id="KW-0175">Coiled coil</keyword>
<feature type="region of interest" description="Disordered" evidence="2">
    <location>
        <begin position="59"/>
        <end position="79"/>
    </location>
</feature>
<proteinExistence type="predicted"/>
<dbReference type="Pfam" id="PF03017">
    <property type="entry name" value="Transposase_23"/>
    <property type="match status" value="1"/>
</dbReference>
<organism evidence="4">
    <name type="scientific">Arundo donax</name>
    <name type="common">Giant reed</name>
    <name type="synonym">Donax arundinaceus</name>
    <dbReference type="NCBI Taxonomy" id="35708"/>
    <lineage>
        <taxon>Eukaryota</taxon>
        <taxon>Viridiplantae</taxon>
        <taxon>Streptophyta</taxon>
        <taxon>Embryophyta</taxon>
        <taxon>Tracheophyta</taxon>
        <taxon>Spermatophyta</taxon>
        <taxon>Magnoliopsida</taxon>
        <taxon>Liliopsida</taxon>
        <taxon>Poales</taxon>
        <taxon>Poaceae</taxon>
        <taxon>PACMAD clade</taxon>
        <taxon>Arundinoideae</taxon>
        <taxon>Arundineae</taxon>
        <taxon>Arundo</taxon>
    </lineage>
</organism>
<evidence type="ECO:0000259" key="3">
    <source>
        <dbReference type="Pfam" id="PF03017"/>
    </source>
</evidence>
<feature type="region of interest" description="Disordered" evidence="2">
    <location>
        <begin position="92"/>
        <end position="127"/>
    </location>
</feature>